<dbReference type="Gene3D" id="2.90.10.10">
    <property type="entry name" value="Bulb-type lectin domain"/>
    <property type="match status" value="1"/>
</dbReference>
<sequence length="318" mass="35626">MPSNLTSRQSLESYGKGRFELSLQTDGNLVLYSVSMPTSVRFKAYWASGTLHKNSTLVFDKTGHLSIKEGTTTIFNITQDNLWLTNEDFYYLYRIDNDGVFRQYNHPKKAGCNNLNWTILQRIPQDICSAMSGDTGGGACGYNSYCVTINGEPDCLCPEGYSFLDPPNKNKGCKPDFPLPSCQATGWEARHELVEFKELRDTDWPSSDYDLQIGNGVDKQTCIQLCREDCFCAAAISDGNRTCWKKKYPLSSGGKSMGKIALIKHNLQRNLERKGCSASQILPRQDCVSRLFEAFPEGEGQKDFVSSEIKMTAAVHYT</sequence>
<dbReference type="PANTHER" id="PTHR47976">
    <property type="entry name" value="G-TYPE LECTIN S-RECEPTOR-LIKE SERINE/THREONINE-PROTEIN KINASE SD2-5"/>
    <property type="match status" value="1"/>
</dbReference>
<keyword evidence="1" id="KW-0732">Signal</keyword>
<dbReference type="InParanoid" id="A0A7J7CQL1"/>
<dbReference type="SUPFAM" id="SSF51110">
    <property type="entry name" value="alpha-D-mannose-specific plant lectins"/>
    <property type="match status" value="1"/>
</dbReference>
<keyword evidence="3" id="KW-0418">Kinase</keyword>
<keyword evidence="3" id="KW-0430">Lectin</keyword>
<keyword evidence="2" id="KW-1015">Disulfide bond</keyword>
<name>A0A7J7CQL1_TRIWF</name>
<evidence type="ECO:0000313" key="4">
    <source>
        <dbReference type="Proteomes" id="UP000593562"/>
    </source>
</evidence>
<comment type="caution">
    <text evidence="3">The sequence shown here is derived from an EMBL/GenBank/DDBJ whole genome shotgun (WGS) entry which is preliminary data.</text>
</comment>
<dbReference type="PANTHER" id="PTHR47976:SF2">
    <property type="entry name" value="RECEPTOR-LIKE SERINE_THREONINE-PROTEIN KINASE"/>
    <property type="match status" value="1"/>
</dbReference>
<reference evidence="3 4" key="1">
    <citation type="journal article" date="2020" name="Nat. Commun.">
        <title>Genome of Tripterygium wilfordii and identification of cytochrome P450 involved in triptolide biosynthesis.</title>
        <authorList>
            <person name="Tu L."/>
            <person name="Su P."/>
            <person name="Zhang Z."/>
            <person name="Gao L."/>
            <person name="Wang J."/>
            <person name="Hu T."/>
            <person name="Zhou J."/>
            <person name="Zhang Y."/>
            <person name="Zhao Y."/>
            <person name="Liu Y."/>
            <person name="Song Y."/>
            <person name="Tong Y."/>
            <person name="Lu Y."/>
            <person name="Yang J."/>
            <person name="Xu C."/>
            <person name="Jia M."/>
            <person name="Peters R.J."/>
            <person name="Huang L."/>
            <person name="Gao W."/>
        </authorList>
    </citation>
    <scope>NUCLEOTIDE SEQUENCE [LARGE SCALE GENOMIC DNA]</scope>
    <source>
        <strain evidence="4">cv. XIE 37</strain>
        <tissue evidence="3">Leaf</tissue>
    </source>
</reference>
<dbReference type="AlphaFoldDB" id="A0A7J7CQL1"/>
<evidence type="ECO:0000313" key="3">
    <source>
        <dbReference type="EMBL" id="KAF5736403.1"/>
    </source>
</evidence>
<dbReference type="GO" id="GO:0016301">
    <property type="term" value="F:kinase activity"/>
    <property type="evidence" value="ECO:0007669"/>
    <property type="project" value="UniProtKB-KW"/>
</dbReference>
<accession>A0A7J7CQL1</accession>
<dbReference type="InterPro" id="IPR051343">
    <property type="entry name" value="G-type_lectin_kinases/EP1-like"/>
</dbReference>
<evidence type="ECO:0000256" key="2">
    <source>
        <dbReference type="ARBA" id="ARBA00023157"/>
    </source>
</evidence>
<evidence type="ECO:0000256" key="1">
    <source>
        <dbReference type="ARBA" id="ARBA00022729"/>
    </source>
</evidence>
<protein>
    <submittedName>
        <fullName evidence="3">G-type lectin S-receptor-like serine/threonine-protein kinase RLK1</fullName>
    </submittedName>
</protein>
<gene>
    <name evidence="3" type="ORF">HS088_TW14G00545</name>
</gene>
<dbReference type="EMBL" id="JAAARO010000014">
    <property type="protein sequence ID" value="KAF5736403.1"/>
    <property type="molecule type" value="Genomic_DNA"/>
</dbReference>
<keyword evidence="3" id="KW-0675">Receptor</keyword>
<proteinExistence type="predicted"/>
<keyword evidence="3" id="KW-0808">Transferase</keyword>
<dbReference type="Proteomes" id="UP000593562">
    <property type="component" value="Unassembled WGS sequence"/>
</dbReference>
<organism evidence="3 4">
    <name type="scientific">Tripterygium wilfordii</name>
    <name type="common">Thunder God vine</name>
    <dbReference type="NCBI Taxonomy" id="458696"/>
    <lineage>
        <taxon>Eukaryota</taxon>
        <taxon>Viridiplantae</taxon>
        <taxon>Streptophyta</taxon>
        <taxon>Embryophyta</taxon>
        <taxon>Tracheophyta</taxon>
        <taxon>Spermatophyta</taxon>
        <taxon>Magnoliopsida</taxon>
        <taxon>eudicotyledons</taxon>
        <taxon>Gunneridae</taxon>
        <taxon>Pentapetalae</taxon>
        <taxon>rosids</taxon>
        <taxon>fabids</taxon>
        <taxon>Celastrales</taxon>
        <taxon>Celastraceae</taxon>
        <taxon>Tripterygium</taxon>
    </lineage>
</organism>
<dbReference type="GO" id="GO:0030246">
    <property type="term" value="F:carbohydrate binding"/>
    <property type="evidence" value="ECO:0007669"/>
    <property type="project" value="UniProtKB-KW"/>
</dbReference>
<dbReference type="InterPro" id="IPR036426">
    <property type="entry name" value="Bulb-type_lectin_dom_sf"/>
</dbReference>
<keyword evidence="4" id="KW-1185">Reference proteome</keyword>